<dbReference type="GO" id="GO:0046872">
    <property type="term" value="F:metal ion binding"/>
    <property type="evidence" value="ECO:0007669"/>
    <property type="project" value="UniProtKB-KW"/>
</dbReference>
<dbReference type="InterPro" id="IPR006638">
    <property type="entry name" value="Elp3/MiaA/NifB-like_rSAM"/>
</dbReference>
<dbReference type="GO" id="GO:0051539">
    <property type="term" value="F:4 iron, 4 sulfur cluster binding"/>
    <property type="evidence" value="ECO:0007669"/>
    <property type="project" value="UniProtKB-KW"/>
</dbReference>
<proteinExistence type="predicted"/>
<keyword evidence="10" id="KW-0614">Plasmid</keyword>
<dbReference type="InterPro" id="IPR007197">
    <property type="entry name" value="rSAM"/>
</dbReference>
<dbReference type="SFLD" id="SFLDG01082">
    <property type="entry name" value="B12-binding_domain_containing"/>
    <property type="match status" value="1"/>
</dbReference>
<feature type="domain" description="B12-binding" evidence="8">
    <location>
        <begin position="52"/>
        <end position="126"/>
    </location>
</feature>
<dbReference type="PANTHER" id="PTHR43409">
    <property type="entry name" value="ANAEROBIC MAGNESIUM-PROTOPORPHYRIN IX MONOMETHYL ESTER CYCLASE-RELATED"/>
    <property type="match status" value="1"/>
</dbReference>
<dbReference type="Gene3D" id="3.40.50.280">
    <property type="entry name" value="Cobalamin-binding domain"/>
    <property type="match status" value="1"/>
</dbReference>
<dbReference type="SFLD" id="SFLDG01123">
    <property type="entry name" value="methyltransferase_(Class_B)"/>
    <property type="match status" value="1"/>
</dbReference>
<dbReference type="InterPro" id="IPR058240">
    <property type="entry name" value="rSAM_sf"/>
</dbReference>
<keyword evidence="5" id="KW-0479">Metal-binding</keyword>
<evidence type="ECO:0000256" key="1">
    <source>
        <dbReference type="ARBA" id="ARBA00001966"/>
    </source>
</evidence>
<dbReference type="SFLD" id="SFLDS00029">
    <property type="entry name" value="Radical_SAM"/>
    <property type="match status" value="1"/>
</dbReference>
<evidence type="ECO:0000313" key="11">
    <source>
        <dbReference type="Proteomes" id="UP000514462"/>
    </source>
</evidence>
<dbReference type="InterPro" id="IPR006158">
    <property type="entry name" value="Cobalamin-bd"/>
</dbReference>
<keyword evidence="2" id="KW-0489">Methyltransferase</keyword>
<dbReference type="EMBL" id="CP055905">
    <property type="protein sequence ID" value="QMR43019.1"/>
    <property type="molecule type" value="Genomic_DNA"/>
</dbReference>
<name>A0AAP9R2U8_KLEAE</name>
<dbReference type="InterPro" id="IPR051198">
    <property type="entry name" value="BchE-like"/>
</dbReference>
<evidence type="ECO:0000256" key="7">
    <source>
        <dbReference type="ARBA" id="ARBA00023014"/>
    </source>
</evidence>
<dbReference type="AlphaFoldDB" id="A0AAP9R2U8"/>
<dbReference type="SUPFAM" id="SSF102114">
    <property type="entry name" value="Radical SAM enzymes"/>
    <property type="match status" value="1"/>
</dbReference>
<dbReference type="PROSITE" id="PS51332">
    <property type="entry name" value="B12_BINDING"/>
    <property type="match status" value="1"/>
</dbReference>
<dbReference type="Gene3D" id="3.80.30.20">
    <property type="entry name" value="tm_1862 like domain"/>
    <property type="match status" value="1"/>
</dbReference>
<reference evidence="11" key="1">
    <citation type="submission" date="2020-06" db="EMBL/GenBank/DDBJ databases">
        <title>REHAB project genomes.</title>
        <authorList>
            <person name="Shaw L.P."/>
        </authorList>
    </citation>
    <scope>NUCLEOTIDE SEQUENCE [LARGE SCALE GENOMIC DNA]</scope>
    <source>
        <strain evidence="11">RHBSTW-00938</strain>
        <plasmid evidence="11">prhbstw-00938_2</plasmid>
    </source>
</reference>
<feature type="domain" description="Radical SAM core" evidence="9">
    <location>
        <begin position="146"/>
        <end position="375"/>
    </location>
</feature>
<dbReference type="Pfam" id="PF04055">
    <property type="entry name" value="Radical_SAM"/>
    <property type="match status" value="1"/>
</dbReference>
<evidence type="ECO:0000256" key="4">
    <source>
        <dbReference type="ARBA" id="ARBA00022691"/>
    </source>
</evidence>
<dbReference type="Pfam" id="PF02310">
    <property type="entry name" value="B12-binding"/>
    <property type="match status" value="1"/>
</dbReference>
<keyword evidence="3" id="KW-0808">Transferase</keyword>
<dbReference type="GO" id="GO:0005829">
    <property type="term" value="C:cytosol"/>
    <property type="evidence" value="ECO:0007669"/>
    <property type="project" value="TreeGrafter"/>
</dbReference>
<gene>
    <name evidence="10" type="ORF">HV331_26400</name>
</gene>
<keyword evidence="4" id="KW-0949">S-adenosyl-L-methionine</keyword>
<evidence type="ECO:0000256" key="5">
    <source>
        <dbReference type="ARBA" id="ARBA00022723"/>
    </source>
</evidence>
<evidence type="ECO:0000259" key="8">
    <source>
        <dbReference type="PROSITE" id="PS51332"/>
    </source>
</evidence>
<evidence type="ECO:0000259" key="9">
    <source>
        <dbReference type="PROSITE" id="PS51918"/>
    </source>
</evidence>
<dbReference type="GO" id="GO:0031419">
    <property type="term" value="F:cobalamin binding"/>
    <property type="evidence" value="ECO:0007669"/>
    <property type="project" value="InterPro"/>
</dbReference>
<accession>A0AAP9R2U8</accession>
<evidence type="ECO:0000256" key="3">
    <source>
        <dbReference type="ARBA" id="ARBA00022679"/>
    </source>
</evidence>
<sequence>MNIVLIYPNMGDYRTKDALTPLAMGILAALSVGHQVSFYDERLEPLPERFPDADLIAISVETFTARRSYLLADNYRRQGKKVVMGGYHVTFMPDEALLHADSIVVGDAESVWQQLLLDLQQEQLQLRYDGSRERSLDTYPLDRSIFAGKRYAPLSLVQYSRGCRFACDFCSIHAFYPDGVRSRPIDKLRAEIETLPPGRFIFFVDDNLFVNRRNLEALLAMLKPLKRRWGCQISIDVARNDTLLDMLAQAGCGFALIGFESLNPGSLRQMGKSWNHAAGDYQQVIQALHARGISIYGTFIFGYDDDTPETVLQCLAFAQENHIEVANFNLLIPTPGTALYQRLKDEGRLISPQWWIDENYCYGDPIFEPKGMSPKQLTDLCFQAKTRFYSYPSIAKRLLRFNPRRRWKNAAIALLVNLVSHWEIARKQGKRLGEKG</sequence>
<dbReference type="InterPro" id="IPR023404">
    <property type="entry name" value="rSAM_horseshoe"/>
</dbReference>
<keyword evidence="7" id="KW-0411">Iron-sulfur</keyword>
<comment type="cofactor">
    <cofactor evidence="1">
        <name>[4Fe-4S] cluster</name>
        <dbReference type="ChEBI" id="CHEBI:49883"/>
    </cofactor>
</comment>
<geneLocation type="plasmid" evidence="11">
    <name>prhbstw-00938_2</name>
</geneLocation>
<evidence type="ECO:0000256" key="2">
    <source>
        <dbReference type="ARBA" id="ARBA00022603"/>
    </source>
</evidence>
<evidence type="ECO:0000256" key="6">
    <source>
        <dbReference type="ARBA" id="ARBA00023004"/>
    </source>
</evidence>
<dbReference type="PANTHER" id="PTHR43409:SF7">
    <property type="entry name" value="BLL1977 PROTEIN"/>
    <property type="match status" value="1"/>
</dbReference>
<dbReference type="Proteomes" id="UP000514462">
    <property type="component" value="Plasmid pRHBSTW-00938_2"/>
</dbReference>
<dbReference type="PROSITE" id="PS51918">
    <property type="entry name" value="RADICAL_SAM"/>
    <property type="match status" value="1"/>
</dbReference>
<dbReference type="RefSeq" id="WP_182015399.1">
    <property type="nucleotide sequence ID" value="NZ_CP055905.1"/>
</dbReference>
<dbReference type="SMART" id="SM00729">
    <property type="entry name" value="Elp3"/>
    <property type="match status" value="1"/>
</dbReference>
<evidence type="ECO:0000313" key="10">
    <source>
        <dbReference type="EMBL" id="QMR43019.1"/>
    </source>
</evidence>
<organism evidence="10 11">
    <name type="scientific">Klebsiella aerogenes</name>
    <name type="common">Enterobacter aerogenes</name>
    <dbReference type="NCBI Taxonomy" id="548"/>
    <lineage>
        <taxon>Bacteria</taxon>
        <taxon>Pseudomonadati</taxon>
        <taxon>Pseudomonadota</taxon>
        <taxon>Gammaproteobacteria</taxon>
        <taxon>Enterobacterales</taxon>
        <taxon>Enterobacteriaceae</taxon>
        <taxon>Klebsiella/Raoultella group</taxon>
        <taxon>Klebsiella</taxon>
    </lineage>
</organism>
<protein>
    <submittedName>
        <fullName evidence="10">B12-binding domain-containing radical SAM protein</fullName>
    </submittedName>
</protein>
<dbReference type="InterPro" id="IPR034466">
    <property type="entry name" value="Methyltransferase_Class_B"/>
</dbReference>
<keyword evidence="6" id="KW-0408">Iron</keyword>
<dbReference type="GO" id="GO:0003824">
    <property type="term" value="F:catalytic activity"/>
    <property type="evidence" value="ECO:0007669"/>
    <property type="project" value="InterPro"/>
</dbReference>
<dbReference type="CDD" id="cd01335">
    <property type="entry name" value="Radical_SAM"/>
    <property type="match status" value="1"/>
</dbReference>